<dbReference type="EMBL" id="CP018791">
    <property type="protein sequence ID" value="ARR01627.1"/>
    <property type="molecule type" value="Genomic_DNA"/>
</dbReference>
<feature type="domain" description="SnoaL-like" evidence="1">
    <location>
        <begin position="7"/>
        <end position="101"/>
    </location>
</feature>
<dbReference type="InterPro" id="IPR037401">
    <property type="entry name" value="SnoaL-like"/>
</dbReference>
<dbReference type="SUPFAM" id="SSF54427">
    <property type="entry name" value="NTF2-like"/>
    <property type="match status" value="1"/>
</dbReference>
<dbReference type="Gene3D" id="3.10.450.50">
    <property type="match status" value="1"/>
</dbReference>
<dbReference type="STRING" id="1660074.CVIC8964_0190"/>
<dbReference type="RefSeq" id="WP_086277100.1">
    <property type="nucleotide sequence ID" value="NZ_CP018791.1"/>
</dbReference>
<evidence type="ECO:0000259" key="1">
    <source>
        <dbReference type="Pfam" id="PF12680"/>
    </source>
</evidence>
<name>A0A1X9SZ97_9BACT</name>
<protein>
    <submittedName>
        <fullName evidence="2">SnoaL-like domain protein</fullName>
    </submittedName>
</protein>
<dbReference type="Proteomes" id="UP000194265">
    <property type="component" value="Chromosome"/>
</dbReference>
<reference evidence="2 3" key="1">
    <citation type="journal article" date="2017" name="Genome Biol. Evol.">
        <title>Comparative Genomic Analysis Identifies a Campylobacter Clade Deficient in Selenium Metabolism.</title>
        <authorList>
            <person name="Miller W.G."/>
            <person name="Yee E."/>
            <person name="Lopes B.S."/>
            <person name="Chapman M.H."/>
            <person name="Huynh S."/>
            <person name="Bono J.L."/>
            <person name="Parker C.T."/>
            <person name="Strachan N.J.C."/>
            <person name="Forbes K.J."/>
        </authorList>
    </citation>
    <scope>NUCLEOTIDE SEQUENCE [LARGE SCALE GENOMIC DNA]</scope>
    <source>
        <strain evidence="2 3">RM8964</strain>
    </source>
</reference>
<dbReference type="Pfam" id="PF12680">
    <property type="entry name" value="SnoaL_2"/>
    <property type="match status" value="1"/>
</dbReference>
<dbReference type="AlphaFoldDB" id="A0A1X9SZ97"/>
<gene>
    <name evidence="2" type="ORF">CVIC8964_0190</name>
</gene>
<sequence length="111" mass="12859">MLKKLTQEYINKFNAKDLQGIGDMLSDDFYLEDPVVKHIDGKNSCLNAIGDIFNNFSNLNFSAKNIYIDNKTSFIEFILILDEKRLEGVDIIEWNEDNKISALRAYLYEVV</sequence>
<accession>A0A1X9SZ97</accession>
<organism evidence="2 3">
    <name type="scientific">Campylobacter vicugnae</name>
    <dbReference type="NCBI Taxonomy" id="1660076"/>
    <lineage>
        <taxon>Bacteria</taxon>
        <taxon>Pseudomonadati</taxon>
        <taxon>Campylobacterota</taxon>
        <taxon>Epsilonproteobacteria</taxon>
        <taxon>Campylobacterales</taxon>
        <taxon>Campylobacteraceae</taxon>
        <taxon>Campylobacter</taxon>
    </lineage>
</organism>
<evidence type="ECO:0000313" key="2">
    <source>
        <dbReference type="EMBL" id="ARR01627.1"/>
    </source>
</evidence>
<evidence type="ECO:0000313" key="3">
    <source>
        <dbReference type="Proteomes" id="UP000194265"/>
    </source>
</evidence>
<proteinExistence type="predicted"/>
<dbReference type="OrthoDB" id="5359006at2"/>
<dbReference type="InterPro" id="IPR032710">
    <property type="entry name" value="NTF2-like_dom_sf"/>
</dbReference>